<protein>
    <submittedName>
        <fullName evidence="1">Uncharacterized protein</fullName>
    </submittedName>
</protein>
<sequence length="66" mass="7564">MYSFNCLAFPIVFGLPPKIKESALEMVLFPDPFGPSMKFKVGENEIVVFLNVWKFTRVKEIILPSL</sequence>
<name>R0MCP8_NOSB1</name>
<dbReference type="AlphaFoldDB" id="R0MCP8"/>
<dbReference type="VEuPathDB" id="MicrosporidiaDB:NBO_795g0001"/>
<accession>R0MCP8</accession>
<dbReference type="Proteomes" id="UP000016927">
    <property type="component" value="Unassembled WGS sequence"/>
</dbReference>
<evidence type="ECO:0000313" key="1">
    <source>
        <dbReference type="EMBL" id="EOB11810.1"/>
    </source>
</evidence>
<gene>
    <name evidence="1" type="ORF">NBO_795g0001</name>
</gene>
<dbReference type="HOGENOM" id="CLU_2831808_0_0_1"/>
<organism evidence="1 2">
    <name type="scientific">Nosema bombycis (strain CQ1 / CVCC 102059)</name>
    <name type="common">Microsporidian parasite</name>
    <name type="synonym">Pebrine of silkworm</name>
    <dbReference type="NCBI Taxonomy" id="578461"/>
    <lineage>
        <taxon>Eukaryota</taxon>
        <taxon>Fungi</taxon>
        <taxon>Fungi incertae sedis</taxon>
        <taxon>Microsporidia</taxon>
        <taxon>Nosematidae</taxon>
        <taxon>Nosema</taxon>
    </lineage>
</organism>
<dbReference type="EMBL" id="KB909702">
    <property type="protein sequence ID" value="EOB11810.1"/>
    <property type="molecule type" value="Genomic_DNA"/>
</dbReference>
<evidence type="ECO:0000313" key="2">
    <source>
        <dbReference type="Proteomes" id="UP000016927"/>
    </source>
</evidence>
<proteinExistence type="predicted"/>
<keyword evidence="2" id="KW-1185">Reference proteome</keyword>
<reference evidence="1 2" key="1">
    <citation type="journal article" date="2013" name="BMC Genomics">
        <title>Comparative genomics of parasitic silkworm microsporidia reveal an association between genome expansion and host adaptation.</title>
        <authorList>
            <person name="Pan G."/>
            <person name="Xu J."/>
            <person name="Li T."/>
            <person name="Xia Q."/>
            <person name="Liu S.L."/>
            <person name="Zhang G."/>
            <person name="Li S."/>
            <person name="Li C."/>
            <person name="Liu H."/>
            <person name="Yang L."/>
            <person name="Liu T."/>
            <person name="Zhang X."/>
            <person name="Wu Z."/>
            <person name="Fan W."/>
            <person name="Dang X."/>
            <person name="Xiang H."/>
            <person name="Tao M."/>
            <person name="Li Y."/>
            <person name="Hu J."/>
            <person name="Li Z."/>
            <person name="Lin L."/>
            <person name="Luo J."/>
            <person name="Geng L."/>
            <person name="Wang L."/>
            <person name="Long M."/>
            <person name="Wan Y."/>
            <person name="He N."/>
            <person name="Zhang Z."/>
            <person name="Lu C."/>
            <person name="Keeling P.J."/>
            <person name="Wang J."/>
            <person name="Xiang Z."/>
            <person name="Zhou Z."/>
        </authorList>
    </citation>
    <scope>NUCLEOTIDE SEQUENCE [LARGE SCALE GENOMIC DNA]</scope>
    <source>
        <strain evidence="2">CQ1 / CVCC 102059</strain>
    </source>
</reference>